<dbReference type="AlphaFoldDB" id="A0A0S4XPR1"/>
<dbReference type="Pfam" id="PF13426">
    <property type="entry name" value="PAS_9"/>
    <property type="match status" value="1"/>
</dbReference>
<evidence type="ECO:0000313" key="3">
    <source>
        <dbReference type="EMBL" id="CUV65750.1"/>
    </source>
</evidence>
<keyword evidence="1" id="KW-0472">Membrane</keyword>
<name>A0A0S4XPR1_9BACT</name>
<protein>
    <submittedName>
        <fullName evidence="3">Putative Signal transduction sensor histidine kinase</fullName>
    </submittedName>
</protein>
<accession>A0A0S4XPR1</accession>
<organism evidence="3">
    <name type="scientific">Sulfurovum sp. enrichment culture clone C5</name>
    <dbReference type="NCBI Taxonomy" id="497650"/>
    <lineage>
        <taxon>Bacteria</taxon>
        <taxon>Pseudomonadati</taxon>
        <taxon>Campylobacterota</taxon>
        <taxon>Epsilonproteobacteria</taxon>
        <taxon>Campylobacterales</taxon>
        <taxon>Sulfurovaceae</taxon>
        <taxon>Sulfurovum</taxon>
        <taxon>environmental samples</taxon>
    </lineage>
</organism>
<dbReference type="InterPro" id="IPR000014">
    <property type="entry name" value="PAS"/>
</dbReference>
<dbReference type="PROSITE" id="PS50112">
    <property type="entry name" value="PAS"/>
    <property type="match status" value="1"/>
</dbReference>
<dbReference type="Gene3D" id="3.30.450.20">
    <property type="entry name" value="PAS domain"/>
    <property type="match status" value="1"/>
</dbReference>
<keyword evidence="1" id="KW-1133">Transmembrane helix</keyword>
<keyword evidence="3" id="KW-0808">Transferase</keyword>
<dbReference type="NCBIfam" id="TIGR00229">
    <property type="entry name" value="sensory_box"/>
    <property type="match status" value="1"/>
</dbReference>
<gene>
    <name evidence="3" type="ORF">BN3087_430018</name>
</gene>
<dbReference type="InterPro" id="IPR035965">
    <property type="entry name" value="PAS-like_dom_sf"/>
</dbReference>
<dbReference type="SUPFAM" id="SSF55785">
    <property type="entry name" value="PYP-like sensor domain (PAS domain)"/>
    <property type="match status" value="1"/>
</dbReference>
<evidence type="ECO:0000259" key="2">
    <source>
        <dbReference type="PROSITE" id="PS50112"/>
    </source>
</evidence>
<dbReference type="SMART" id="SM00091">
    <property type="entry name" value="PAS"/>
    <property type="match status" value="1"/>
</dbReference>
<feature type="transmembrane region" description="Helical" evidence="1">
    <location>
        <begin position="142"/>
        <end position="161"/>
    </location>
</feature>
<keyword evidence="3" id="KW-0418">Kinase</keyword>
<dbReference type="CDD" id="cd00130">
    <property type="entry name" value="PAS"/>
    <property type="match status" value="1"/>
</dbReference>
<dbReference type="EMBL" id="FAXN01000044">
    <property type="protein sequence ID" value="CUV65750.1"/>
    <property type="molecule type" value="Genomic_DNA"/>
</dbReference>
<reference evidence="3" key="1">
    <citation type="submission" date="2015-11" db="EMBL/GenBank/DDBJ databases">
        <authorList>
            <person name="Zhang Y."/>
            <person name="Guo Z."/>
        </authorList>
    </citation>
    <scope>NUCLEOTIDE SEQUENCE</scope>
    <source>
        <strain evidence="3">BN30871</strain>
    </source>
</reference>
<evidence type="ECO:0000256" key="1">
    <source>
        <dbReference type="SAM" id="Phobius"/>
    </source>
</evidence>
<keyword evidence="1" id="KW-0812">Transmembrane</keyword>
<dbReference type="GO" id="GO:0016301">
    <property type="term" value="F:kinase activity"/>
    <property type="evidence" value="ECO:0007669"/>
    <property type="project" value="UniProtKB-KW"/>
</dbReference>
<feature type="domain" description="PAS" evidence="2">
    <location>
        <begin position="71"/>
        <end position="110"/>
    </location>
</feature>
<sequence length="180" mass="21044">MQNSINQSKHYSDFKNVFVNSNNDFYKNAVSKDNKLDIFESRKEYFKSIIYGKNRIKVIDKEYKFDEGSIVISTDFSGKITYASHKFCDISGYDRDELLNMNYTQMLHPSVPKSIFYKMFKVLHKVKQWNGIVKNIRKDGKYYWLNISIVQIVSNGVLVGYSSSIRPALDSELNYNIPLD</sequence>
<proteinExistence type="predicted"/>